<dbReference type="InterPro" id="IPR005467">
    <property type="entry name" value="His_kinase_dom"/>
</dbReference>
<dbReference type="SMART" id="SM00448">
    <property type="entry name" value="REC"/>
    <property type="match status" value="1"/>
</dbReference>
<organism evidence="7 8">
    <name type="scientific">Hymenoscyphus fraxineus</name>
    <dbReference type="NCBI Taxonomy" id="746836"/>
    <lineage>
        <taxon>Eukaryota</taxon>
        <taxon>Fungi</taxon>
        <taxon>Dikarya</taxon>
        <taxon>Ascomycota</taxon>
        <taxon>Pezizomycotina</taxon>
        <taxon>Leotiomycetes</taxon>
        <taxon>Helotiales</taxon>
        <taxon>Helotiaceae</taxon>
        <taxon>Hymenoscyphus</taxon>
    </lineage>
</organism>
<dbReference type="PANTHER" id="PTHR43719">
    <property type="entry name" value="TWO-COMPONENT HISTIDINE KINASE"/>
    <property type="match status" value="1"/>
</dbReference>
<dbReference type="OrthoDB" id="60033at2759"/>
<dbReference type="InterPro" id="IPR050956">
    <property type="entry name" value="2C_system_His_kinase"/>
</dbReference>
<evidence type="ECO:0000259" key="6">
    <source>
        <dbReference type="PROSITE" id="PS50110"/>
    </source>
</evidence>
<feature type="region of interest" description="Disordered" evidence="4">
    <location>
        <begin position="1"/>
        <end position="42"/>
    </location>
</feature>
<dbReference type="CDD" id="cd00082">
    <property type="entry name" value="HisKA"/>
    <property type="match status" value="1"/>
</dbReference>
<dbReference type="CDD" id="cd17546">
    <property type="entry name" value="REC_hyHK_CKI1_RcsC-like"/>
    <property type="match status" value="1"/>
</dbReference>
<dbReference type="SMART" id="SM00091">
    <property type="entry name" value="PAS"/>
    <property type="match status" value="1"/>
</dbReference>
<dbReference type="PANTHER" id="PTHR43719:SF30">
    <property type="entry name" value="TWO-COMPONENT SYSTEM RESPONSE REGULATOR"/>
    <property type="match status" value="1"/>
</dbReference>
<feature type="modified residue" description="4-aspartylphosphate" evidence="2">
    <location>
        <position position="1155"/>
    </location>
</feature>
<evidence type="ECO:0000259" key="5">
    <source>
        <dbReference type="PROSITE" id="PS50109"/>
    </source>
</evidence>
<comment type="caution">
    <text evidence="7">The sequence shown here is derived from an EMBL/GenBank/DDBJ whole genome shotgun (WGS) entry which is preliminary data.</text>
</comment>
<dbReference type="SMART" id="SM00387">
    <property type="entry name" value="HATPase_c"/>
    <property type="match status" value="1"/>
</dbReference>
<dbReference type="Gene3D" id="1.10.287.130">
    <property type="match status" value="1"/>
</dbReference>
<feature type="domain" description="Histidine kinase" evidence="5">
    <location>
        <begin position="769"/>
        <end position="1042"/>
    </location>
</feature>
<dbReference type="InterPro" id="IPR004358">
    <property type="entry name" value="Sig_transdc_His_kin-like_C"/>
</dbReference>
<protein>
    <submittedName>
        <fullName evidence="7">Uncharacterized protein</fullName>
    </submittedName>
</protein>
<dbReference type="Gene3D" id="3.30.565.10">
    <property type="entry name" value="Histidine kinase-like ATPase, C-terminal domain"/>
    <property type="match status" value="1"/>
</dbReference>
<dbReference type="PRINTS" id="PR00344">
    <property type="entry name" value="BCTRLSENSOR"/>
</dbReference>
<dbReference type="SUPFAM" id="SSF55785">
    <property type="entry name" value="PYP-like sensor domain (PAS domain)"/>
    <property type="match status" value="1"/>
</dbReference>
<sequence>MFSPAKESSLASRGDPSPATTLQPHQEYSGEESDQKQGVTSKEEEILDLDFSDLGVAQVFNHDPRPTFVVKFDTLSEDHFDVVFVNSALTENPKLFTAIERASGPQQPSKDTAATQFRSWLNTIFDTSSTKLPPAIYSEFAWNAFHIQKTWVVVAGNDTIFDRPTDVLSRTSSSNSTSSQATEILSHSKVDIVRSNATNSIETEEASPSFVTPGTPDWTVPFPVGDLSPHIIFTRSVDWAATPLGDMTSWTPEFRQICNLLMANPHPAALFWGEELTVIYNKAYADGVAGDKHPKLMGVGFSTAGAFQELWDHVDNIFNECRTTGKSVAISEQMLPIHRFGFLQETYYTWSLSPLYGGTTKILGMYNAPFETTRQTRAARAFQTLLKLGQDTALAQTVSGFWGKTLLSLESNEFDFPFALIYSVQDEYEQEDDNSSTSSSSDVMKSCILEGSIGVPDGHAAAPSRLDLHRARGGFIPSFRDALRTRQPKLLKIVDGSLSESLLEGIQWRGYGEPCREAIVCPIRPTNSDDVMGFLVFGINPRRRYDEDYQKFVQLLDRQMTTSLASVKLFEEETLRGDTAKENAEAERVRFSKELDLERTRLQRMAEISSVGLFSIGIDGKVLEANDRWYEITGHSRDLTKPMSFVDTLIEECQSAMYQGWKRLTVDRMPWTSELQLKNSWFDPATTEEFDHWVLVAAQPEICIEGELKSVMGTITDITHQKRSEKDAKMRAKLADQLLTREQEAKDLQKRQLEEAEENRRRQNNFIDITSHEMRNPLSAILQCADSITTTLKEALTENSALDASAIVAFEDAIGSAETITLCAQHQKSIVDDILTISKLDANLLLITPLPVQPVEIVRQTLKMFTAEVQMSSIELNFNIEDSWVDLDANTVMLDYSRLRQILVNLLSNAVKFTKNEATPRKITISLSAHTAAPPPFPDDFKYFPTEKSCPDVTAGEDWGRGDILYLRFEVNDSGCGLTEEEKKNLFNRYSQASPKTHVKYGGSGLGLFISRQLTELQGGEIGVASKAGNGSVFAFYVKARKAESKDVNNAKEKAVPGSQMLTVPIMQPSISRVSSAPASIPTTTSLDSGPAKWHVLIVEDNLVNQKVLAKGIRKLGCTVHVANHGGEALDLLQQTRYYKGREDDGKELTVILMDLEMPVMDGLTCVKKIRSLQQEGLVTKHLPIIAVTANARQEQVSAAKASGMDDIMPKPFPIRELIPKIETLLNS</sequence>
<dbReference type="InterPro" id="IPR003661">
    <property type="entry name" value="HisK_dim/P_dom"/>
</dbReference>
<dbReference type="InterPro" id="IPR036890">
    <property type="entry name" value="HATPase_C_sf"/>
</dbReference>
<dbReference type="Pfam" id="PF13188">
    <property type="entry name" value="PAS_8"/>
    <property type="match status" value="1"/>
</dbReference>
<dbReference type="Gene3D" id="3.40.50.2300">
    <property type="match status" value="1"/>
</dbReference>
<dbReference type="AlphaFoldDB" id="A0A9N9PZP7"/>
<evidence type="ECO:0000256" key="1">
    <source>
        <dbReference type="ARBA" id="ARBA00022553"/>
    </source>
</evidence>
<dbReference type="Gene3D" id="3.30.450.20">
    <property type="entry name" value="PAS domain"/>
    <property type="match status" value="2"/>
</dbReference>
<evidence type="ECO:0000313" key="8">
    <source>
        <dbReference type="Proteomes" id="UP000696280"/>
    </source>
</evidence>
<dbReference type="SMART" id="SM00388">
    <property type="entry name" value="HisKA"/>
    <property type="match status" value="1"/>
</dbReference>
<proteinExistence type="predicted"/>
<evidence type="ECO:0000313" key="7">
    <source>
        <dbReference type="EMBL" id="CAG8961655.1"/>
    </source>
</evidence>
<gene>
    <name evidence="7" type="ORF">HYFRA_00006192</name>
</gene>
<evidence type="ECO:0000256" key="3">
    <source>
        <dbReference type="SAM" id="Coils"/>
    </source>
</evidence>
<evidence type="ECO:0000256" key="2">
    <source>
        <dbReference type="PROSITE-ProRule" id="PRU00169"/>
    </source>
</evidence>
<dbReference type="SUPFAM" id="SSF52172">
    <property type="entry name" value="CheY-like"/>
    <property type="match status" value="1"/>
</dbReference>
<dbReference type="EMBL" id="CAJVRL010000115">
    <property type="protein sequence ID" value="CAG8961655.1"/>
    <property type="molecule type" value="Genomic_DNA"/>
</dbReference>
<dbReference type="Pfam" id="PF02518">
    <property type="entry name" value="HATPase_c"/>
    <property type="match status" value="1"/>
</dbReference>
<dbReference type="NCBIfam" id="TIGR00229">
    <property type="entry name" value="sensory_box"/>
    <property type="match status" value="1"/>
</dbReference>
<keyword evidence="8" id="KW-1185">Reference proteome</keyword>
<keyword evidence="3" id="KW-0175">Coiled coil</keyword>
<dbReference type="PROSITE" id="PS50110">
    <property type="entry name" value="RESPONSE_REGULATORY"/>
    <property type="match status" value="1"/>
</dbReference>
<dbReference type="PROSITE" id="PS50109">
    <property type="entry name" value="HIS_KIN"/>
    <property type="match status" value="1"/>
</dbReference>
<dbReference type="Pfam" id="PF00512">
    <property type="entry name" value="HisKA"/>
    <property type="match status" value="1"/>
</dbReference>
<dbReference type="Pfam" id="PF26131">
    <property type="entry name" value="PAS-like"/>
    <property type="match status" value="1"/>
</dbReference>
<keyword evidence="1 2" id="KW-0597">Phosphoprotein</keyword>
<dbReference type="CDD" id="cd00130">
    <property type="entry name" value="PAS"/>
    <property type="match status" value="1"/>
</dbReference>
<dbReference type="InterPro" id="IPR011006">
    <property type="entry name" value="CheY-like_superfamily"/>
</dbReference>
<evidence type="ECO:0000256" key="4">
    <source>
        <dbReference type="SAM" id="MobiDB-lite"/>
    </source>
</evidence>
<dbReference type="InterPro" id="IPR036097">
    <property type="entry name" value="HisK_dim/P_sf"/>
</dbReference>
<feature type="coiled-coil region" evidence="3">
    <location>
        <begin position="731"/>
        <end position="766"/>
    </location>
</feature>
<name>A0A9N9PZP7_9HELO</name>
<dbReference type="Pfam" id="PF00072">
    <property type="entry name" value="Response_reg"/>
    <property type="match status" value="1"/>
</dbReference>
<dbReference type="InterPro" id="IPR035965">
    <property type="entry name" value="PAS-like_dom_sf"/>
</dbReference>
<reference evidence="7" key="1">
    <citation type="submission" date="2021-07" db="EMBL/GenBank/DDBJ databases">
        <authorList>
            <person name="Durling M."/>
        </authorList>
    </citation>
    <scope>NUCLEOTIDE SEQUENCE</scope>
</reference>
<dbReference type="GO" id="GO:0000155">
    <property type="term" value="F:phosphorelay sensor kinase activity"/>
    <property type="evidence" value="ECO:0007669"/>
    <property type="project" value="InterPro"/>
</dbReference>
<dbReference type="InterPro" id="IPR000014">
    <property type="entry name" value="PAS"/>
</dbReference>
<dbReference type="InterPro" id="IPR001789">
    <property type="entry name" value="Sig_transdc_resp-reg_receiver"/>
</dbReference>
<dbReference type="Proteomes" id="UP000696280">
    <property type="component" value="Unassembled WGS sequence"/>
</dbReference>
<accession>A0A9N9PZP7</accession>
<dbReference type="SUPFAM" id="SSF55874">
    <property type="entry name" value="ATPase domain of HSP90 chaperone/DNA topoisomerase II/histidine kinase"/>
    <property type="match status" value="1"/>
</dbReference>
<dbReference type="SUPFAM" id="SSF47384">
    <property type="entry name" value="Homodimeric domain of signal transducing histidine kinase"/>
    <property type="match status" value="1"/>
</dbReference>
<dbReference type="InterPro" id="IPR058846">
    <property type="entry name" value="PAS-like"/>
</dbReference>
<feature type="domain" description="Response regulatory" evidence="6">
    <location>
        <begin position="1095"/>
        <end position="1226"/>
    </location>
</feature>
<dbReference type="InterPro" id="IPR003594">
    <property type="entry name" value="HATPase_dom"/>
</dbReference>